<keyword evidence="17" id="KW-1185">Reference proteome</keyword>
<evidence type="ECO:0000256" key="4">
    <source>
        <dbReference type="ARBA" id="ARBA00022676"/>
    </source>
</evidence>
<dbReference type="EMBL" id="UYYG01000162">
    <property type="protein sequence ID" value="VDN53675.1"/>
    <property type="molecule type" value="Genomic_DNA"/>
</dbReference>
<evidence type="ECO:0000256" key="8">
    <source>
        <dbReference type="ARBA" id="ARBA00022989"/>
    </source>
</evidence>
<dbReference type="EC" id="2.4.1.-" evidence="12"/>
<dbReference type="OrthoDB" id="5912041at2759"/>
<evidence type="ECO:0000313" key="17">
    <source>
        <dbReference type="Proteomes" id="UP000274756"/>
    </source>
</evidence>
<evidence type="ECO:0000256" key="6">
    <source>
        <dbReference type="ARBA" id="ARBA00022692"/>
    </source>
</evidence>
<reference evidence="15 17" key="2">
    <citation type="submission" date="2018-11" db="EMBL/GenBank/DDBJ databases">
        <authorList>
            <consortium name="Pathogen Informatics"/>
        </authorList>
    </citation>
    <scope>NUCLEOTIDE SEQUENCE [LARGE SCALE GENOMIC DNA]</scope>
</reference>
<evidence type="ECO:0000313" key="16">
    <source>
        <dbReference type="Proteomes" id="UP000038040"/>
    </source>
</evidence>
<proteinExistence type="inferred from homology"/>
<keyword evidence="9 12" id="KW-0333">Golgi apparatus</keyword>
<dbReference type="InterPro" id="IPR031481">
    <property type="entry name" value="Glyco_tran_10_N"/>
</dbReference>
<keyword evidence="5 12" id="KW-0808">Transferase</keyword>
<accession>A0A0N4UQ50</accession>
<dbReference type="PANTHER" id="PTHR48438">
    <property type="entry name" value="ALPHA-(1,3)-FUCOSYLTRANSFERASE C-RELATED"/>
    <property type="match status" value="1"/>
</dbReference>
<reference evidence="18" key="1">
    <citation type="submission" date="2017-02" db="UniProtKB">
        <authorList>
            <consortium name="WormBaseParasite"/>
        </authorList>
    </citation>
    <scope>IDENTIFICATION</scope>
</reference>
<dbReference type="FunFam" id="3.40.50.11660:FF:000002">
    <property type="entry name" value="Alpha-(1,3)-fucosyltransferase"/>
    <property type="match status" value="1"/>
</dbReference>
<evidence type="ECO:0000259" key="13">
    <source>
        <dbReference type="Pfam" id="PF00852"/>
    </source>
</evidence>
<dbReference type="PANTHER" id="PTHR48438:SF1">
    <property type="entry name" value="ALPHA-(1,3)-FUCOSYLTRANSFERASE C-RELATED"/>
    <property type="match status" value="1"/>
</dbReference>
<dbReference type="AlphaFoldDB" id="A0A0N4UQ50"/>
<feature type="domain" description="Fucosyltransferase N-terminal" evidence="14">
    <location>
        <begin position="13"/>
        <end position="93"/>
    </location>
</feature>
<evidence type="ECO:0000259" key="14">
    <source>
        <dbReference type="Pfam" id="PF17039"/>
    </source>
</evidence>
<name>A0A0N4UQ50_DRAME</name>
<evidence type="ECO:0000256" key="12">
    <source>
        <dbReference type="RuleBase" id="RU003832"/>
    </source>
</evidence>
<keyword evidence="11" id="KW-0325">Glycoprotein</keyword>
<evidence type="ECO:0000256" key="5">
    <source>
        <dbReference type="ARBA" id="ARBA00022679"/>
    </source>
</evidence>
<keyword evidence="7" id="KW-0735">Signal-anchor</keyword>
<evidence type="ECO:0000256" key="11">
    <source>
        <dbReference type="ARBA" id="ARBA00023180"/>
    </source>
</evidence>
<keyword evidence="10" id="KW-0472">Membrane</keyword>
<keyword evidence="6 12" id="KW-0812">Transmembrane</keyword>
<organism evidence="16 18">
    <name type="scientific">Dracunculus medinensis</name>
    <name type="common">Guinea worm</name>
    <dbReference type="NCBI Taxonomy" id="318479"/>
    <lineage>
        <taxon>Eukaryota</taxon>
        <taxon>Metazoa</taxon>
        <taxon>Ecdysozoa</taxon>
        <taxon>Nematoda</taxon>
        <taxon>Chromadorea</taxon>
        <taxon>Rhabditida</taxon>
        <taxon>Spirurina</taxon>
        <taxon>Dracunculoidea</taxon>
        <taxon>Dracunculidae</taxon>
        <taxon>Dracunculus</taxon>
    </lineage>
</organism>
<dbReference type="InterPro" id="IPR001503">
    <property type="entry name" value="Glyco_trans_10"/>
</dbReference>
<dbReference type="InterPro" id="IPR055270">
    <property type="entry name" value="Glyco_tran_10_C"/>
</dbReference>
<evidence type="ECO:0000313" key="18">
    <source>
        <dbReference type="WBParaSite" id="DME_0001011801-mRNA-1"/>
    </source>
</evidence>
<dbReference type="STRING" id="318479.A0A0N4UQ50"/>
<dbReference type="GO" id="GO:0032580">
    <property type="term" value="C:Golgi cisterna membrane"/>
    <property type="evidence" value="ECO:0007669"/>
    <property type="project" value="UniProtKB-SubCell"/>
</dbReference>
<evidence type="ECO:0000256" key="7">
    <source>
        <dbReference type="ARBA" id="ARBA00022968"/>
    </source>
</evidence>
<evidence type="ECO:0000313" key="15">
    <source>
        <dbReference type="EMBL" id="VDN53675.1"/>
    </source>
</evidence>
<dbReference type="Pfam" id="PF17039">
    <property type="entry name" value="Glyco_tran_10_N"/>
    <property type="match status" value="1"/>
</dbReference>
<evidence type="ECO:0000256" key="1">
    <source>
        <dbReference type="ARBA" id="ARBA00004447"/>
    </source>
</evidence>
<dbReference type="InterPro" id="IPR038577">
    <property type="entry name" value="GT10-like_C_sf"/>
</dbReference>
<dbReference type="Gene3D" id="3.40.50.11660">
    <property type="entry name" value="Glycosyl transferase family 10, C-terminal domain"/>
    <property type="match status" value="1"/>
</dbReference>
<feature type="domain" description="Fucosyltransferase C-terminal" evidence="13">
    <location>
        <begin position="118"/>
        <end position="237"/>
    </location>
</feature>
<dbReference type="Proteomes" id="UP000038040">
    <property type="component" value="Unplaced"/>
</dbReference>
<sequence length="237" mass="28099">MNSKIAYAMQFCSHKCDIIESRKDILKAGAVLFNVNDLRLNNLPKRRIPNQVYVLLNRESPHHTYIYSKRLPPYFFNLSMTYRLDSDFYYGYGRLKKITMSTDPSKIRNWKDIKKIVKKKKKSILQFVSHCYTPSKREDYVDELKRYINVTIFGKCTSNPSEHRFYLSFENSVCRDYITEKLFTRIDQLLIPIVLKKSFYRHILPDDSYIAADDFSSPKTLADYLSAVENNITEYMK</sequence>
<evidence type="ECO:0000256" key="10">
    <source>
        <dbReference type="ARBA" id="ARBA00023136"/>
    </source>
</evidence>
<keyword evidence="4 12" id="KW-0328">Glycosyltransferase</keyword>
<comment type="subcellular location">
    <subcellularLocation>
        <location evidence="1 12">Golgi apparatus</location>
        <location evidence="1 12">Golgi stack membrane</location>
        <topology evidence="1 12">Single-pass type II membrane protein</topology>
    </subcellularLocation>
</comment>
<comment type="pathway">
    <text evidence="2">Protein modification; protein glycosylation.</text>
</comment>
<protein>
    <recommendedName>
        <fullName evidence="12">Fucosyltransferase</fullName>
        <ecNumber evidence="12">2.4.1.-</ecNumber>
    </recommendedName>
</protein>
<dbReference type="WBParaSite" id="DME_0001011801-mRNA-1">
    <property type="protein sequence ID" value="DME_0001011801-mRNA-1"/>
    <property type="gene ID" value="DME_0001011801"/>
</dbReference>
<dbReference type="UniPathway" id="UPA00378"/>
<evidence type="ECO:0000256" key="3">
    <source>
        <dbReference type="ARBA" id="ARBA00008919"/>
    </source>
</evidence>
<dbReference type="SUPFAM" id="SSF53756">
    <property type="entry name" value="UDP-Glycosyltransferase/glycogen phosphorylase"/>
    <property type="match status" value="1"/>
</dbReference>
<dbReference type="Pfam" id="PF00852">
    <property type="entry name" value="Glyco_transf_10"/>
    <property type="match status" value="1"/>
</dbReference>
<dbReference type="GO" id="GO:0008417">
    <property type="term" value="F:fucosyltransferase activity"/>
    <property type="evidence" value="ECO:0007669"/>
    <property type="project" value="InterPro"/>
</dbReference>
<comment type="similarity">
    <text evidence="3 12">Belongs to the glycosyltransferase 10 family.</text>
</comment>
<gene>
    <name evidence="15" type="ORF">DME_LOCUS3648</name>
</gene>
<dbReference type="Proteomes" id="UP000274756">
    <property type="component" value="Unassembled WGS sequence"/>
</dbReference>
<evidence type="ECO:0000256" key="9">
    <source>
        <dbReference type="ARBA" id="ARBA00023034"/>
    </source>
</evidence>
<keyword evidence="8" id="KW-1133">Transmembrane helix</keyword>
<evidence type="ECO:0000256" key="2">
    <source>
        <dbReference type="ARBA" id="ARBA00004922"/>
    </source>
</evidence>